<keyword evidence="9" id="KW-0112">Calmodulin-binding</keyword>
<evidence type="ECO:0000256" key="4">
    <source>
        <dbReference type="ARBA" id="ARBA00010798"/>
    </source>
</evidence>
<comment type="subcellular location">
    <subcellularLocation>
        <location evidence="3">Cell junction</location>
    </subcellularLocation>
    <subcellularLocation>
        <location evidence="2">Cytoplasm</location>
        <location evidence="2">Cytoskeleton</location>
    </subcellularLocation>
    <subcellularLocation>
        <location evidence="1">Endomembrane system</location>
        <topology evidence="1">Peripheral membrane protein</topology>
    </subcellularLocation>
</comment>
<dbReference type="Pfam" id="PF23012">
    <property type="entry name" value="Syntrophin_4th"/>
    <property type="match status" value="1"/>
</dbReference>
<dbReference type="GO" id="GO:0016010">
    <property type="term" value="C:dystrophin-associated glycoprotein complex"/>
    <property type="evidence" value="ECO:0007669"/>
    <property type="project" value="TreeGrafter"/>
</dbReference>
<dbReference type="InterPro" id="IPR041428">
    <property type="entry name" value="PHsplit_syntrophin"/>
</dbReference>
<evidence type="ECO:0000256" key="10">
    <source>
        <dbReference type="ARBA" id="ARBA00022949"/>
    </source>
</evidence>
<dbReference type="GO" id="GO:0005856">
    <property type="term" value="C:cytoskeleton"/>
    <property type="evidence" value="ECO:0007669"/>
    <property type="project" value="UniProtKB-SubCell"/>
</dbReference>
<name>A0A6P9CED3_PANGU</name>
<evidence type="ECO:0000256" key="13">
    <source>
        <dbReference type="ARBA" id="ARBA00023212"/>
    </source>
</evidence>
<evidence type="ECO:0000256" key="8">
    <source>
        <dbReference type="ARBA" id="ARBA00022837"/>
    </source>
</evidence>
<dbReference type="FunFam" id="2.30.42.10:FF:000052">
    <property type="entry name" value="Syntrophin beta 1"/>
    <property type="match status" value="1"/>
</dbReference>
<dbReference type="Gene3D" id="2.30.42.10">
    <property type="match status" value="1"/>
</dbReference>
<dbReference type="SMART" id="SM00233">
    <property type="entry name" value="PH"/>
    <property type="match status" value="2"/>
</dbReference>
<accession>A0A6P9CED3</accession>
<keyword evidence="17" id="KW-1185">Reference proteome</keyword>
<dbReference type="Pfam" id="PF18012">
    <property type="entry name" value="PH_17"/>
    <property type="match status" value="1"/>
</dbReference>
<proteinExistence type="inferred from homology"/>
<feature type="region of interest" description="Disordered" evidence="14">
    <location>
        <begin position="80"/>
        <end position="117"/>
    </location>
</feature>
<dbReference type="CDD" id="cd06801">
    <property type="entry name" value="PDZ_syntrophin-like"/>
    <property type="match status" value="1"/>
</dbReference>
<dbReference type="GO" id="GO:0005198">
    <property type="term" value="F:structural molecule activity"/>
    <property type="evidence" value="ECO:0007669"/>
    <property type="project" value="InterPro"/>
</dbReference>
<evidence type="ECO:0000256" key="7">
    <source>
        <dbReference type="ARBA" id="ARBA00022737"/>
    </source>
</evidence>
<dbReference type="Gene3D" id="2.30.29.30">
    <property type="entry name" value="Pleckstrin-homology domain (PH domain)/Phosphotyrosine-binding domain (PTB)"/>
    <property type="match status" value="1"/>
</dbReference>
<dbReference type="CTD" id="6641"/>
<sequence length="570" mass="60767">MAVAAAGGGGSGVGRLQRSGALEVLVRDRWHRVLVTLSGEALVLSGEESGGAAAYNGIGAASAGNGTFCGRGAGGGASRAATASSCPLPGAGSPESPSGSSYNSSGNNNGGSPKTAAAAAAGVRTALTDLPEQVPDAVSNQKRCVKVLKQEMGGLGISIKGGKENKMPILISKIFKGLAADQTQALYVGDAILTVNGADLRDATHDEAVQALKRAGKEVVLEVKYMREATPYVKKGSPISEIGWETPPPESPRLGNPTIDPMLPLSLNIHRDKRTIPLKMCYVTRNMAMLDPENRIVEVHSPDAKHILVLRSKDASTAQAWFYAIHSCISELIPKVISEVKDQLGKAGIAGGREIRHLGWLAEKVLGENEKPGKAVLVALTEKDLLIFESMPRIKEAWFTPLHSYPLLATRLVHSGPGKGSPQSGVDLSFATRTGTQQGIESHLFKTETSRDLSLWTRSLVQGCHNAAELSVEVTTACTYKNQECRLTIHYDHGFSLTTEPQVGAFPKTVFQYPYEKLKSSSDDGIRMLYLDFGGKEGEIQLDLHSCPKPIVFIIHSFLFAKITRLGLVA</sequence>
<dbReference type="SUPFAM" id="SSF50156">
    <property type="entry name" value="PDZ domain-like"/>
    <property type="match status" value="1"/>
</dbReference>
<evidence type="ECO:0000313" key="17">
    <source>
        <dbReference type="Proteomes" id="UP001652622"/>
    </source>
</evidence>
<dbReference type="InterPro" id="IPR036034">
    <property type="entry name" value="PDZ_sf"/>
</dbReference>
<keyword evidence="12" id="KW-0009">Actin-binding</keyword>
<evidence type="ECO:0000259" key="15">
    <source>
        <dbReference type="PROSITE" id="PS50003"/>
    </source>
</evidence>
<dbReference type="PANTHER" id="PTHR10554">
    <property type="entry name" value="SYNTROPHIN"/>
    <property type="match status" value="1"/>
</dbReference>
<keyword evidence="10" id="KW-0965">Cell junction</keyword>
<keyword evidence="6" id="KW-0597">Phosphoprotein</keyword>
<reference evidence="18" key="1">
    <citation type="submission" date="2025-08" db="UniProtKB">
        <authorList>
            <consortium name="RefSeq"/>
        </authorList>
    </citation>
    <scope>IDENTIFICATION</scope>
    <source>
        <tissue evidence="18">Blood</tissue>
    </source>
</reference>
<evidence type="ECO:0000256" key="2">
    <source>
        <dbReference type="ARBA" id="ARBA00004245"/>
    </source>
</evidence>
<dbReference type="Pfam" id="PF00595">
    <property type="entry name" value="PDZ"/>
    <property type="match status" value="1"/>
</dbReference>
<dbReference type="PANTHER" id="PTHR10554:SF11">
    <property type="entry name" value="BETA-1-SYNTROPHIN"/>
    <property type="match status" value="1"/>
</dbReference>
<dbReference type="OrthoDB" id="409749at2759"/>
<dbReference type="FunFam" id="2.30.29.30:FF:000304">
    <property type="entry name" value="Beta-1-syntrophin isoform 1"/>
    <property type="match status" value="1"/>
</dbReference>
<evidence type="ECO:0000256" key="6">
    <source>
        <dbReference type="ARBA" id="ARBA00022553"/>
    </source>
</evidence>
<keyword evidence="11" id="KW-0472">Membrane</keyword>
<evidence type="ECO:0000256" key="9">
    <source>
        <dbReference type="ARBA" id="ARBA00022860"/>
    </source>
</evidence>
<dbReference type="InterPro" id="IPR001478">
    <property type="entry name" value="PDZ"/>
</dbReference>
<keyword evidence="13" id="KW-0206">Cytoskeleton</keyword>
<keyword evidence="7" id="KW-0677">Repeat</keyword>
<dbReference type="FunFam" id="2.30.29.30:FF:000307">
    <property type="entry name" value="Beta-1-syntrophin isoform 1"/>
    <property type="match status" value="1"/>
</dbReference>
<dbReference type="Pfam" id="PF00169">
    <property type="entry name" value="PH"/>
    <property type="match status" value="1"/>
</dbReference>
<dbReference type="GO" id="GO:0045202">
    <property type="term" value="C:synapse"/>
    <property type="evidence" value="ECO:0007669"/>
    <property type="project" value="TreeGrafter"/>
</dbReference>
<dbReference type="GeneID" id="117668387"/>
<dbReference type="SUPFAM" id="SSF50729">
    <property type="entry name" value="PH domain-like"/>
    <property type="match status" value="1"/>
</dbReference>
<feature type="domain" description="PH" evidence="15">
    <location>
        <begin position="354"/>
        <end position="465"/>
    </location>
</feature>
<protein>
    <submittedName>
        <fullName evidence="18">Beta-1-syntrophin</fullName>
    </submittedName>
</protein>
<evidence type="ECO:0000256" key="1">
    <source>
        <dbReference type="ARBA" id="ARBA00004184"/>
    </source>
</evidence>
<organism evidence="17 18">
    <name type="scientific">Pantherophis guttatus</name>
    <name type="common">Corn snake</name>
    <name type="synonym">Elaphe guttata</name>
    <dbReference type="NCBI Taxonomy" id="94885"/>
    <lineage>
        <taxon>Eukaryota</taxon>
        <taxon>Metazoa</taxon>
        <taxon>Chordata</taxon>
        <taxon>Craniata</taxon>
        <taxon>Vertebrata</taxon>
        <taxon>Euteleostomi</taxon>
        <taxon>Lepidosauria</taxon>
        <taxon>Squamata</taxon>
        <taxon>Bifurcata</taxon>
        <taxon>Unidentata</taxon>
        <taxon>Episquamata</taxon>
        <taxon>Toxicofera</taxon>
        <taxon>Serpentes</taxon>
        <taxon>Colubroidea</taxon>
        <taxon>Colubridae</taxon>
        <taxon>Colubrinae</taxon>
        <taxon>Pantherophis</taxon>
    </lineage>
</organism>
<dbReference type="AlphaFoldDB" id="A0A6P9CED3"/>
<dbReference type="InterPro" id="IPR055108">
    <property type="entry name" value="Syntrophin_4th"/>
</dbReference>
<dbReference type="GO" id="GO:0003779">
    <property type="term" value="F:actin binding"/>
    <property type="evidence" value="ECO:0007669"/>
    <property type="project" value="UniProtKB-KW"/>
</dbReference>
<dbReference type="SMART" id="SM00228">
    <property type="entry name" value="PDZ"/>
    <property type="match status" value="1"/>
</dbReference>
<gene>
    <name evidence="18" type="primary">SNTB1</name>
</gene>
<dbReference type="GO" id="GO:0012505">
    <property type="term" value="C:endomembrane system"/>
    <property type="evidence" value="ECO:0007669"/>
    <property type="project" value="UniProtKB-SubCell"/>
</dbReference>
<dbReference type="PROSITE" id="PS50106">
    <property type="entry name" value="PDZ"/>
    <property type="match status" value="1"/>
</dbReference>
<dbReference type="InterPro" id="IPR001849">
    <property type="entry name" value="PH_domain"/>
</dbReference>
<dbReference type="PROSITE" id="PS50003">
    <property type="entry name" value="PH_DOMAIN"/>
    <property type="match status" value="1"/>
</dbReference>
<keyword evidence="8" id="KW-0106">Calcium</keyword>
<keyword evidence="5" id="KW-0963">Cytoplasm</keyword>
<comment type="similarity">
    <text evidence="4">Belongs to the syntrophin family.</text>
</comment>
<evidence type="ECO:0000256" key="3">
    <source>
        <dbReference type="ARBA" id="ARBA00004282"/>
    </source>
</evidence>
<evidence type="ECO:0000256" key="5">
    <source>
        <dbReference type="ARBA" id="ARBA00022490"/>
    </source>
</evidence>
<dbReference type="Proteomes" id="UP001652622">
    <property type="component" value="Unplaced"/>
</dbReference>
<dbReference type="GO" id="GO:0070161">
    <property type="term" value="C:anchoring junction"/>
    <property type="evidence" value="ECO:0007669"/>
    <property type="project" value="UniProtKB-SubCell"/>
</dbReference>
<dbReference type="GO" id="GO:0005516">
    <property type="term" value="F:calmodulin binding"/>
    <property type="evidence" value="ECO:0007669"/>
    <property type="project" value="UniProtKB-KW"/>
</dbReference>
<evidence type="ECO:0000256" key="11">
    <source>
        <dbReference type="ARBA" id="ARBA00023136"/>
    </source>
</evidence>
<evidence type="ECO:0000256" key="12">
    <source>
        <dbReference type="ARBA" id="ARBA00023203"/>
    </source>
</evidence>
<dbReference type="KEGG" id="pgut:117668387"/>
<evidence type="ECO:0000259" key="16">
    <source>
        <dbReference type="PROSITE" id="PS50106"/>
    </source>
</evidence>
<dbReference type="InterPro" id="IPR015482">
    <property type="entry name" value="Syntrophin"/>
</dbReference>
<dbReference type="CDD" id="cd01258">
    <property type="entry name" value="PHsplit_syntrophin"/>
    <property type="match status" value="1"/>
</dbReference>
<dbReference type="InterPro" id="IPR011993">
    <property type="entry name" value="PH-like_dom_sf"/>
</dbReference>
<dbReference type="InParanoid" id="A0A6P9CED3"/>
<evidence type="ECO:0000313" key="18">
    <source>
        <dbReference type="RefSeq" id="XP_034278130.1"/>
    </source>
</evidence>
<feature type="domain" description="PDZ" evidence="16">
    <location>
        <begin position="144"/>
        <end position="227"/>
    </location>
</feature>
<evidence type="ECO:0000256" key="14">
    <source>
        <dbReference type="SAM" id="MobiDB-lite"/>
    </source>
</evidence>
<dbReference type="RefSeq" id="XP_034278130.1">
    <property type="nucleotide sequence ID" value="XM_034422239.2"/>
</dbReference>
<dbReference type="OMA" id="NPQVRKM"/>